<sequence>MVKELFPNLINFNIKKIKYIKNINNKIYLKLIIITSLDKCFIKNTLEFFLKKKINYINIKKENSYKYIYIIY</sequence>
<evidence type="ECO:0000313" key="1">
    <source>
        <dbReference type="EMBL" id="QEM01665.1"/>
    </source>
</evidence>
<protein>
    <submittedName>
        <fullName evidence="1">Uncharacterized protein</fullName>
    </submittedName>
</protein>
<proteinExistence type="predicted"/>
<accession>A0A5C1H7Q2</accession>
<organism evidence="1">
    <name type="scientific">Nephromyces sp. ex Molgula occidentalis</name>
    <dbReference type="NCBI Taxonomy" id="2544991"/>
    <lineage>
        <taxon>Eukaryota</taxon>
        <taxon>Sar</taxon>
        <taxon>Alveolata</taxon>
        <taxon>Apicomplexa</taxon>
        <taxon>Aconoidasida</taxon>
        <taxon>Nephromycida</taxon>
        <taxon>Nephromyces</taxon>
    </lineage>
</organism>
<name>A0A5C1H7Q2_9APIC</name>
<reference evidence="1" key="1">
    <citation type="journal article" date="2019" name="Genome Biol. Evol.">
        <title>Nephromyces represents a diverse and novel lineage of the Apicomplexa that has retained apicoplasts.</title>
        <authorList>
            <person name="Munoz-Gomez S.A."/>
            <person name="Durnin K."/>
            <person name="Eme L."/>
            <person name="Paight C."/>
            <person name="Lane C.E."/>
            <person name="Saffo M.B."/>
            <person name="Slamovits C.H."/>
        </authorList>
    </citation>
    <scope>NUCLEOTIDE SEQUENCE</scope>
    <source>
        <strain evidence="1">449</strain>
    </source>
</reference>
<dbReference type="EMBL" id="MK573202">
    <property type="protein sequence ID" value="QEM01665.1"/>
    <property type="molecule type" value="Genomic_DNA"/>
</dbReference>
<dbReference type="AlphaFoldDB" id="A0A5C1H7Q2"/>
<gene>
    <name evidence="1" type="primary">orf83</name>
</gene>